<keyword evidence="10" id="KW-0902">Two-component regulatory system</keyword>
<dbReference type="PANTHER" id="PTHR43047">
    <property type="entry name" value="TWO-COMPONENT HISTIDINE PROTEIN KINASE"/>
    <property type="match status" value="1"/>
</dbReference>
<keyword evidence="16" id="KW-1185">Reference proteome</keyword>
<evidence type="ECO:0000313" key="15">
    <source>
        <dbReference type="EMBL" id="PXX06325.1"/>
    </source>
</evidence>
<dbReference type="PRINTS" id="PR00344">
    <property type="entry name" value="BCTRLSENSOR"/>
</dbReference>
<evidence type="ECO:0000256" key="3">
    <source>
        <dbReference type="ARBA" id="ARBA00012438"/>
    </source>
</evidence>
<comment type="caution">
    <text evidence="15">The sequence shown here is derived from an EMBL/GenBank/DDBJ whole genome shotgun (WGS) entry which is preliminary data.</text>
</comment>
<dbReference type="Gene3D" id="3.30.565.10">
    <property type="entry name" value="Histidine kinase-like ATPase, C-terminal domain"/>
    <property type="match status" value="1"/>
</dbReference>
<sequence length="741" mass="81294">MTDPSEPGPTSRTSRDSFRQELRNARHQLAASREILAALGRNVANPGAVLVTVVDRAAQLCGARAAQLFVLDGDVFRVSQVSGDTPQEYLKHLLDNPIARNRSSIVGRAAEDMRTHQVVDVDKDPEYGRHDLRDLTGFRTLLSTPMILENEVVGVLSMWRTDVAPFDDHERELLEEFAAQGAIALRQVDLVDALESKRAELSDKVAQLEALQEVGEAVGSSLDLDEVLDRIVSNAVRLTNLGFGDITLRTEGGSILEYDESSDSFHVRTAHGSSPDLLERLRAITIDRESTLVGRTAKADRPLEVPDMTQAELDPHLQILFRDGWRSVLAVPMLRGDTMVGVLVIGRRGTGSFPPDVIELLETFASQSALAIVNARLFGALEIASRHKSEFLASMSHELRTPLNAVIGFSEVLLSRDFGEINERQDQYLRDIANSGKHLLELVNEILDWSKVESGHIVMEPSMFRVASTLDYALTVIRERAAHHVITVTVEVADDVGMVETDELRFKQVVVNLASNAVKFTPEGGRVSLRAWREGSELMVTVADTGIGVRPEDRERIFESFQQARGSQEEGTGLGLPYARRIVSLFGGRMWLESTVGSGSTFGFSIPVQFDDNGAGAQPSAGEFPVVVLVDDDRASLDLISAYLDSSPTQLVRCRDGIEALDMVRRLLPAAVVLDIRLPGRDGWEVLAELKTGPETAAIPVIIASVVDERTRGLELGADAYLLKPVRREELIDALRRVGAA</sequence>
<keyword evidence="4" id="KW-1003">Cell membrane</keyword>
<dbReference type="Pfam" id="PF02518">
    <property type="entry name" value="HATPase_c"/>
    <property type="match status" value="1"/>
</dbReference>
<dbReference type="SUPFAM" id="SSF55874">
    <property type="entry name" value="ATPase domain of HSP90 chaperone/DNA topoisomerase II/histidine kinase"/>
    <property type="match status" value="1"/>
</dbReference>
<dbReference type="GO" id="GO:0009927">
    <property type="term" value="F:histidine phosphotransfer kinase activity"/>
    <property type="evidence" value="ECO:0007669"/>
    <property type="project" value="TreeGrafter"/>
</dbReference>
<comment type="subcellular location">
    <subcellularLocation>
        <location evidence="2">Cell membrane</location>
    </subcellularLocation>
</comment>
<gene>
    <name evidence="15" type="ORF">C8E89_11498</name>
</gene>
<dbReference type="InterPro" id="IPR003018">
    <property type="entry name" value="GAF"/>
</dbReference>
<evidence type="ECO:0000256" key="12">
    <source>
        <dbReference type="PROSITE-ProRule" id="PRU00169"/>
    </source>
</evidence>
<evidence type="ECO:0000256" key="8">
    <source>
        <dbReference type="ARBA" id="ARBA00022777"/>
    </source>
</evidence>
<reference evidence="15 16" key="2">
    <citation type="submission" date="2018-06" db="EMBL/GenBank/DDBJ databases">
        <title>Sequencing of bacterial isolates from soil warming experiment in Harvard Forest, Massachusetts, USA.</title>
        <authorList>
            <person name="Deangelis K.PhD."/>
        </authorList>
    </citation>
    <scope>NUCLEOTIDE SEQUENCE [LARGE SCALE GENOMIC DNA]</scope>
    <source>
        <strain evidence="15 16">GAS496</strain>
    </source>
</reference>
<evidence type="ECO:0000256" key="7">
    <source>
        <dbReference type="ARBA" id="ARBA00022741"/>
    </source>
</evidence>
<dbReference type="Proteomes" id="UP000247781">
    <property type="component" value="Unassembled WGS sequence"/>
</dbReference>
<dbReference type="InterPro" id="IPR011006">
    <property type="entry name" value="CheY-like_superfamily"/>
</dbReference>
<dbReference type="Pfam" id="PF00512">
    <property type="entry name" value="HisKA"/>
    <property type="match status" value="1"/>
</dbReference>
<keyword evidence="9" id="KW-0067">ATP-binding</keyword>
<dbReference type="CDD" id="cd16922">
    <property type="entry name" value="HATPase_EvgS-ArcB-TorS-like"/>
    <property type="match status" value="1"/>
</dbReference>
<dbReference type="PROSITE" id="PS50109">
    <property type="entry name" value="HIS_KIN"/>
    <property type="match status" value="1"/>
</dbReference>
<dbReference type="GO" id="GO:0000155">
    <property type="term" value="F:phosphorelay sensor kinase activity"/>
    <property type="evidence" value="ECO:0007669"/>
    <property type="project" value="InterPro"/>
</dbReference>
<feature type="domain" description="Response regulatory" evidence="14">
    <location>
        <begin position="626"/>
        <end position="739"/>
    </location>
</feature>
<keyword evidence="11" id="KW-0472">Membrane</keyword>
<dbReference type="InterPro" id="IPR003661">
    <property type="entry name" value="HisK_dim/P_dom"/>
</dbReference>
<feature type="modified residue" description="4-aspartylphosphate" evidence="12">
    <location>
        <position position="675"/>
    </location>
</feature>
<evidence type="ECO:0000256" key="4">
    <source>
        <dbReference type="ARBA" id="ARBA00022475"/>
    </source>
</evidence>
<dbReference type="GO" id="GO:0005524">
    <property type="term" value="F:ATP binding"/>
    <property type="evidence" value="ECO:0007669"/>
    <property type="project" value="UniProtKB-KW"/>
</dbReference>
<accession>A0A318HCM8</accession>
<evidence type="ECO:0000313" key="16">
    <source>
        <dbReference type="Proteomes" id="UP000247781"/>
    </source>
</evidence>
<dbReference type="CDD" id="cd00082">
    <property type="entry name" value="HisKA"/>
    <property type="match status" value="1"/>
</dbReference>
<evidence type="ECO:0000256" key="1">
    <source>
        <dbReference type="ARBA" id="ARBA00000085"/>
    </source>
</evidence>
<dbReference type="Pfam" id="PF00072">
    <property type="entry name" value="Response_reg"/>
    <property type="match status" value="1"/>
</dbReference>
<dbReference type="EMBL" id="QJJU01000014">
    <property type="protein sequence ID" value="PXX06325.1"/>
    <property type="molecule type" value="Genomic_DNA"/>
</dbReference>
<proteinExistence type="predicted"/>
<evidence type="ECO:0000259" key="14">
    <source>
        <dbReference type="PROSITE" id="PS50110"/>
    </source>
</evidence>
<evidence type="ECO:0000256" key="5">
    <source>
        <dbReference type="ARBA" id="ARBA00022553"/>
    </source>
</evidence>
<evidence type="ECO:0000256" key="10">
    <source>
        <dbReference type="ARBA" id="ARBA00023012"/>
    </source>
</evidence>
<keyword evidence="5 12" id="KW-0597">Phosphoprotein</keyword>
<dbReference type="InterPro" id="IPR036890">
    <property type="entry name" value="HATPase_C_sf"/>
</dbReference>
<dbReference type="EC" id="2.7.13.3" evidence="3"/>
<keyword evidence="8" id="KW-0418">Kinase</keyword>
<name>A0A318HCM8_9MYCO</name>
<dbReference type="Gene3D" id="3.30.450.40">
    <property type="match status" value="2"/>
</dbReference>
<dbReference type="SMART" id="SM00387">
    <property type="entry name" value="HATPase_c"/>
    <property type="match status" value="1"/>
</dbReference>
<dbReference type="SUPFAM" id="SSF55781">
    <property type="entry name" value="GAF domain-like"/>
    <property type="match status" value="2"/>
</dbReference>
<dbReference type="SUPFAM" id="SSF47384">
    <property type="entry name" value="Homodimeric domain of signal transducing histidine kinase"/>
    <property type="match status" value="1"/>
</dbReference>
<organism evidence="15 16">
    <name type="scientific">Mycolicibacterium moriokaense</name>
    <dbReference type="NCBI Taxonomy" id="39691"/>
    <lineage>
        <taxon>Bacteria</taxon>
        <taxon>Bacillati</taxon>
        <taxon>Actinomycetota</taxon>
        <taxon>Actinomycetes</taxon>
        <taxon>Mycobacteriales</taxon>
        <taxon>Mycobacteriaceae</taxon>
        <taxon>Mycolicibacterium</taxon>
    </lineage>
</organism>
<dbReference type="GO" id="GO:0005886">
    <property type="term" value="C:plasma membrane"/>
    <property type="evidence" value="ECO:0007669"/>
    <property type="project" value="UniProtKB-SubCell"/>
</dbReference>
<evidence type="ECO:0000256" key="6">
    <source>
        <dbReference type="ARBA" id="ARBA00022679"/>
    </source>
</evidence>
<dbReference type="Pfam" id="PF13185">
    <property type="entry name" value="GAF_2"/>
    <property type="match status" value="2"/>
</dbReference>
<dbReference type="SMART" id="SM00448">
    <property type="entry name" value="REC"/>
    <property type="match status" value="1"/>
</dbReference>
<evidence type="ECO:0000256" key="9">
    <source>
        <dbReference type="ARBA" id="ARBA00022840"/>
    </source>
</evidence>
<dbReference type="PROSITE" id="PS50110">
    <property type="entry name" value="RESPONSE_REGULATORY"/>
    <property type="match status" value="1"/>
</dbReference>
<dbReference type="InterPro" id="IPR004358">
    <property type="entry name" value="Sig_transdc_His_kin-like_C"/>
</dbReference>
<dbReference type="Gene3D" id="3.40.50.2300">
    <property type="match status" value="1"/>
</dbReference>
<dbReference type="RefSeq" id="WP_110317936.1">
    <property type="nucleotide sequence ID" value="NZ_QJJU01000014.1"/>
</dbReference>
<evidence type="ECO:0000256" key="2">
    <source>
        <dbReference type="ARBA" id="ARBA00004236"/>
    </source>
</evidence>
<dbReference type="SUPFAM" id="SSF52172">
    <property type="entry name" value="CheY-like"/>
    <property type="match status" value="1"/>
</dbReference>
<evidence type="ECO:0000256" key="11">
    <source>
        <dbReference type="ARBA" id="ARBA00023136"/>
    </source>
</evidence>
<protein>
    <recommendedName>
        <fullName evidence="3">histidine kinase</fullName>
        <ecNumber evidence="3">2.7.13.3</ecNumber>
    </recommendedName>
</protein>
<dbReference type="InterPro" id="IPR005467">
    <property type="entry name" value="His_kinase_dom"/>
</dbReference>
<dbReference type="SMART" id="SM00065">
    <property type="entry name" value="GAF"/>
    <property type="match status" value="2"/>
</dbReference>
<dbReference type="OrthoDB" id="9810730at2"/>
<dbReference type="AlphaFoldDB" id="A0A318HCM8"/>
<dbReference type="PANTHER" id="PTHR43047:SF72">
    <property type="entry name" value="OSMOSENSING HISTIDINE PROTEIN KINASE SLN1"/>
    <property type="match status" value="1"/>
</dbReference>
<keyword evidence="6" id="KW-0808">Transferase</keyword>
<dbReference type="InterPro" id="IPR001789">
    <property type="entry name" value="Sig_transdc_resp-reg_receiver"/>
</dbReference>
<feature type="domain" description="Histidine kinase" evidence="13">
    <location>
        <begin position="394"/>
        <end position="610"/>
    </location>
</feature>
<dbReference type="SMART" id="SM00388">
    <property type="entry name" value="HisKA"/>
    <property type="match status" value="1"/>
</dbReference>
<dbReference type="InterPro" id="IPR029016">
    <property type="entry name" value="GAF-like_dom_sf"/>
</dbReference>
<comment type="catalytic activity">
    <reaction evidence="1">
        <text>ATP + protein L-histidine = ADP + protein N-phospho-L-histidine.</text>
        <dbReference type="EC" id="2.7.13.3"/>
    </reaction>
</comment>
<dbReference type="InterPro" id="IPR003594">
    <property type="entry name" value="HATPase_dom"/>
</dbReference>
<reference evidence="16" key="1">
    <citation type="submission" date="2018-05" db="EMBL/GenBank/DDBJ databases">
        <authorList>
            <person name="Deangelis K."/>
            <person name="Huntemann M."/>
            <person name="Clum A."/>
            <person name="Pillay M."/>
            <person name="Palaniappan K."/>
            <person name="Varghese N."/>
            <person name="Mikhailova N."/>
            <person name="Stamatis D."/>
            <person name="Reddy T."/>
            <person name="Daum C."/>
            <person name="Shapiro N."/>
            <person name="Ivanova N."/>
            <person name="Kyrpides N."/>
            <person name="Woyke T."/>
        </authorList>
    </citation>
    <scope>NUCLEOTIDE SEQUENCE [LARGE SCALE GENOMIC DNA]</scope>
    <source>
        <strain evidence="16">GAS496</strain>
    </source>
</reference>
<dbReference type="Gene3D" id="1.10.287.130">
    <property type="match status" value="1"/>
</dbReference>
<evidence type="ECO:0000259" key="13">
    <source>
        <dbReference type="PROSITE" id="PS50109"/>
    </source>
</evidence>
<dbReference type="InterPro" id="IPR036097">
    <property type="entry name" value="HisK_dim/P_sf"/>
</dbReference>
<dbReference type="FunFam" id="3.30.565.10:FF:000023">
    <property type="entry name" value="PAS domain-containing sensor histidine kinase"/>
    <property type="match status" value="1"/>
</dbReference>
<keyword evidence="7" id="KW-0547">Nucleotide-binding</keyword>